<dbReference type="InterPro" id="IPR022893">
    <property type="entry name" value="Shikimate_DH_fam"/>
</dbReference>
<dbReference type="OrthoDB" id="9776868at2"/>
<name>G7H5E6_9ACTN</name>
<dbReference type="STRING" id="1073574.GOARA_064_00730"/>
<protein>
    <submittedName>
        <fullName evidence="6">Shikimate dehydrogenase</fullName>
    </submittedName>
</protein>
<dbReference type="PANTHER" id="PTHR21089">
    <property type="entry name" value="SHIKIMATE DEHYDROGENASE"/>
    <property type="match status" value="1"/>
</dbReference>
<accession>G7H5E6</accession>
<dbReference type="Pfam" id="PF18317">
    <property type="entry name" value="SDH_C"/>
    <property type="match status" value="1"/>
</dbReference>
<proteinExistence type="predicted"/>
<dbReference type="GO" id="GO:0004764">
    <property type="term" value="F:shikimate 3-dehydrogenase (NADP+) activity"/>
    <property type="evidence" value="ECO:0007669"/>
    <property type="project" value="InterPro"/>
</dbReference>
<evidence type="ECO:0000259" key="3">
    <source>
        <dbReference type="Pfam" id="PF03435"/>
    </source>
</evidence>
<evidence type="ECO:0000259" key="5">
    <source>
        <dbReference type="Pfam" id="PF18317"/>
    </source>
</evidence>
<feature type="domain" description="Saccharopine dehydrogenase NADP binding" evidence="3">
    <location>
        <begin position="145"/>
        <end position="252"/>
    </location>
</feature>
<dbReference type="GO" id="GO:0005829">
    <property type="term" value="C:cytosol"/>
    <property type="evidence" value="ECO:0007669"/>
    <property type="project" value="TreeGrafter"/>
</dbReference>
<dbReference type="GO" id="GO:0050661">
    <property type="term" value="F:NADP binding"/>
    <property type="evidence" value="ECO:0007669"/>
    <property type="project" value="TreeGrafter"/>
</dbReference>
<keyword evidence="2" id="KW-0057">Aromatic amino acid biosynthesis</keyword>
<dbReference type="SUPFAM" id="SSF51735">
    <property type="entry name" value="NAD(P)-binding Rossmann-fold domains"/>
    <property type="match status" value="1"/>
</dbReference>
<sequence length="300" mass="30465">MTTSSSAPAAEAGAGQGRRAAVLGYPIEHSRSPDLHRAAYRALGLTGWTYERIECRAGELAGVVDGLDDSYVGVSVTMPGKAEALAYADEATERARLVGSANTLVRDDGKSDRPDGWLADCTDIDGVAGALTAVGADFVANPRAVLLGAGGTARPTLAALADAGAREVAVVVRDASRASAALDLAEQLSLAARVVGFGDEPALTEAFAASGVVVSTVPADAAAAVTGAVNTPLRLVDAIYSPWPTPLAARVAETGGTVIGGLVMLLNQAFRQVELFTGQPAPREAMAAALSTDAADPQER</sequence>
<dbReference type="InterPro" id="IPR005097">
    <property type="entry name" value="Sacchrp_dh_NADP-bd"/>
</dbReference>
<dbReference type="PANTHER" id="PTHR21089:SF1">
    <property type="entry name" value="BIFUNCTIONAL 3-DEHYDROQUINATE DEHYDRATASE_SHIKIMATE DEHYDROGENASE, CHLOROPLASTIC"/>
    <property type="match status" value="1"/>
</dbReference>
<evidence type="ECO:0000256" key="1">
    <source>
        <dbReference type="ARBA" id="ARBA00004871"/>
    </source>
</evidence>
<keyword evidence="2" id="KW-0028">Amino-acid biosynthesis</keyword>
<dbReference type="InterPro" id="IPR036291">
    <property type="entry name" value="NAD(P)-bd_dom_sf"/>
</dbReference>
<dbReference type="SUPFAM" id="SSF53223">
    <property type="entry name" value="Aminoacid dehydrogenase-like, N-terminal domain"/>
    <property type="match status" value="1"/>
</dbReference>
<dbReference type="RefSeq" id="WP_007323146.1">
    <property type="nucleotide sequence ID" value="NZ_BAEE01000064.1"/>
</dbReference>
<feature type="domain" description="SDH C-terminal" evidence="5">
    <location>
        <begin position="261"/>
        <end position="290"/>
    </location>
</feature>
<dbReference type="Pfam" id="PF08501">
    <property type="entry name" value="Shikimate_dh_N"/>
    <property type="match status" value="1"/>
</dbReference>
<reference evidence="6 7" key="1">
    <citation type="submission" date="2011-11" db="EMBL/GenBank/DDBJ databases">
        <title>Whole genome shotgun sequence of Gordonia araii NBRC 100433.</title>
        <authorList>
            <person name="Yoshida Y."/>
            <person name="Hosoyama A."/>
            <person name="Tsuchikane K."/>
            <person name="Katsumata H."/>
            <person name="Yamazaki S."/>
            <person name="Fujita N."/>
        </authorList>
    </citation>
    <scope>NUCLEOTIDE SEQUENCE [LARGE SCALE GENOMIC DNA]</scope>
    <source>
        <strain evidence="6 7">NBRC 100433</strain>
    </source>
</reference>
<evidence type="ECO:0000259" key="4">
    <source>
        <dbReference type="Pfam" id="PF08501"/>
    </source>
</evidence>
<dbReference type="CDD" id="cd01065">
    <property type="entry name" value="NAD_bind_Shikimate_DH"/>
    <property type="match status" value="1"/>
</dbReference>
<dbReference type="GO" id="GO:0019632">
    <property type="term" value="P:shikimate metabolic process"/>
    <property type="evidence" value="ECO:0007669"/>
    <property type="project" value="TreeGrafter"/>
</dbReference>
<dbReference type="InterPro" id="IPR013708">
    <property type="entry name" value="Shikimate_DH-bd_N"/>
</dbReference>
<dbReference type="GO" id="GO:0009423">
    <property type="term" value="P:chorismate biosynthetic process"/>
    <property type="evidence" value="ECO:0007669"/>
    <property type="project" value="TreeGrafter"/>
</dbReference>
<feature type="domain" description="Shikimate dehydrogenase substrate binding N-terminal" evidence="4">
    <location>
        <begin position="22"/>
        <end position="104"/>
    </location>
</feature>
<dbReference type="NCBIfam" id="NF001311">
    <property type="entry name" value="PRK00258.1-3"/>
    <property type="match status" value="1"/>
</dbReference>
<dbReference type="InterPro" id="IPR046346">
    <property type="entry name" value="Aminoacid_DH-like_N_sf"/>
</dbReference>
<keyword evidence="7" id="KW-1185">Reference proteome</keyword>
<dbReference type="NCBIfam" id="TIGR01809">
    <property type="entry name" value="Shik-DH-AROM"/>
    <property type="match status" value="1"/>
</dbReference>
<dbReference type="InterPro" id="IPR010110">
    <property type="entry name" value="Shikimate_DH_AroM-type"/>
</dbReference>
<dbReference type="Pfam" id="PF03435">
    <property type="entry name" value="Sacchrp_dh_NADP"/>
    <property type="match status" value="1"/>
</dbReference>
<organism evidence="6 7">
    <name type="scientific">Gordonia araii NBRC 100433</name>
    <dbReference type="NCBI Taxonomy" id="1073574"/>
    <lineage>
        <taxon>Bacteria</taxon>
        <taxon>Bacillati</taxon>
        <taxon>Actinomycetota</taxon>
        <taxon>Actinomycetes</taxon>
        <taxon>Mycobacteriales</taxon>
        <taxon>Gordoniaceae</taxon>
        <taxon>Gordonia</taxon>
    </lineage>
</organism>
<evidence type="ECO:0000256" key="2">
    <source>
        <dbReference type="ARBA" id="ARBA00023141"/>
    </source>
</evidence>
<comment type="caution">
    <text evidence="6">The sequence shown here is derived from an EMBL/GenBank/DDBJ whole genome shotgun (WGS) entry which is preliminary data.</text>
</comment>
<dbReference type="GO" id="GO:0009073">
    <property type="term" value="P:aromatic amino acid family biosynthetic process"/>
    <property type="evidence" value="ECO:0007669"/>
    <property type="project" value="UniProtKB-KW"/>
</dbReference>
<dbReference type="Gene3D" id="3.40.50.720">
    <property type="entry name" value="NAD(P)-binding Rossmann-like Domain"/>
    <property type="match status" value="1"/>
</dbReference>
<dbReference type="Gene3D" id="3.40.50.10860">
    <property type="entry name" value="Leucine Dehydrogenase, chain A, domain 1"/>
    <property type="match status" value="1"/>
</dbReference>
<comment type="pathway">
    <text evidence="1">Metabolic intermediate biosynthesis; chorismate biosynthesis; chorismate from D-erythrose 4-phosphate and phosphoenolpyruvate: step 4/7.</text>
</comment>
<dbReference type="EMBL" id="BAEE01000064">
    <property type="protein sequence ID" value="GAB11071.1"/>
    <property type="molecule type" value="Genomic_DNA"/>
</dbReference>
<dbReference type="InterPro" id="IPR041121">
    <property type="entry name" value="SDH_C"/>
</dbReference>
<dbReference type="Proteomes" id="UP000035088">
    <property type="component" value="Unassembled WGS sequence"/>
</dbReference>
<evidence type="ECO:0000313" key="6">
    <source>
        <dbReference type="EMBL" id="GAB11071.1"/>
    </source>
</evidence>
<gene>
    <name evidence="6" type="primary">aroE</name>
    <name evidence="6" type="ORF">GOARA_064_00730</name>
</gene>
<dbReference type="AlphaFoldDB" id="G7H5E6"/>
<evidence type="ECO:0000313" key="7">
    <source>
        <dbReference type="Proteomes" id="UP000035088"/>
    </source>
</evidence>